<dbReference type="EMBL" id="CALNXJ010000009">
    <property type="protein sequence ID" value="CAH3104501.1"/>
    <property type="molecule type" value="Genomic_DNA"/>
</dbReference>
<protein>
    <submittedName>
        <fullName evidence="2">Uncharacterized protein</fullName>
    </submittedName>
</protein>
<accession>A0AAU9W5D2</accession>
<proteinExistence type="predicted"/>
<dbReference type="AlphaFoldDB" id="A0AAU9W5D2"/>
<keyword evidence="1" id="KW-0812">Transmembrane</keyword>
<feature type="transmembrane region" description="Helical" evidence="1">
    <location>
        <begin position="6"/>
        <end position="28"/>
    </location>
</feature>
<reference evidence="2 3" key="1">
    <citation type="submission" date="2022-05" db="EMBL/GenBank/DDBJ databases">
        <authorList>
            <consortium name="Genoscope - CEA"/>
            <person name="William W."/>
        </authorList>
    </citation>
    <scope>NUCLEOTIDE SEQUENCE [LARGE SCALE GENOMIC DNA]</scope>
</reference>
<keyword evidence="1" id="KW-0472">Membrane</keyword>
<sequence length="222" mass="24925">SHNEHQLVIALSLPVWLNVCITFTIGFLRNRGGTFMVMGGSMGKKYGKKDTVMMAISNVNNEQKLNGVKFHSPKEMWPVHIFHHKDSRRTLELNIGDGHGGPVGYLNEWIKDSQNLGRQVFLGADSKFLDAVANPELSPLSQDKWNLWMQCSASEKGKVEPSTGLRTNLNLSFDHPLPKSLLPALTGDHILMCIDHGFTRVTENLIMKVVRTCLDLESRLVY</sequence>
<feature type="non-terminal residue" evidence="2">
    <location>
        <position position="1"/>
    </location>
</feature>
<keyword evidence="1" id="KW-1133">Transmembrane helix</keyword>
<keyword evidence="3" id="KW-1185">Reference proteome</keyword>
<comment type="caution">
    <text evidence="2">The sequence shown here is derived from an EMBL/GenBank/DDBJ whole genome shotgun (WGS) entry which is preliminary data.</text>
</comment>
<organism evidence="2 3">
    <name type="scientific">Pocillopora meandrina</name>
    <dbReference type="NCBI Taxonomy" id="46732"/>
    <lineage>
        <taxon>Eukaryota</taxon>
        <taxon>Metazoa</taxon>
        <taxon>Cnidaria</taxon>
        <taxon>Anthozoa</taxon>
        <taxon>Hexacorallia</taxon>
        <taxon>Scleractinia</taxon>
        <taxon>Astrocoeniina</taxon>
        <taxon>Pocilloporidae</taxon>
        <taxon>Pocillopora</taxon>
    </lineage>
</organism>
<dbReference type="Proteomes" id="UP001159428">
    <property type="component" value="Unassembled WGS sequence"/>
</dbReference>
<gene>
    <name evidence="2" type="ORF">PMEA_00034763</name>
</gene>
<evidence type="ECO:0000256" key="1">
    <source>
        <dbReference type="SAM" id="Phobius"/>
    </source>
</evidence>
<name>A0AAU9W5D2_9CNID</name>
<evidence type="ECO:0000313" key="3">
    <source>
        <dbReference type="Proteomes" id="UP001159428"/>
    </source>
</evidence>
<evidence type="ECO:0000313" key="2">
    <source>
        <dbReference type="EMBL" id="CAH3104501.1"/>
    </source>
</evidence>